<accession>N0B255</accession>
<evidence type="ECO:0000256" key="6">
    <source>
        <dbReference type="SAM" id="MobiDB-lite"/>
    </source>
</evidence>
<proteinExistence type="inferred from homology"/>
<evidence type="ECO:0000256" key="1">
    <source>
        <dbReference type="ARBA" id="ARBA00010815"/>
    </source>
</evidence>
<keyword evidence="5" id="KW-0443">Lipid metabolism</keyword>
<dbReference type="PIRSF" id="PIRSF003085">
    <property type="entry name" value="CMAS"/>
    <property type="match status" value="1"/>
</dbReference>
<evidence type="ECO:0000256" key="3">
    <source>
        <dbReference type="ARBA" id="ARBA00022679"/>
    </source>
</evidence>
<dbReference type="HOGENOM" id="CLU_026434_6_1_5"/>
<keyword evidence="4" id="KW-0949">S-adenosyl-L-methionine</keyword>
<dbReference type="CDD" id="cd02440">
    <property type="entry name" value="AdoMet_MTases"/>
    <property type="match status" value="1"/>
</dbReference>
<evidence type="ECO:0000256" key="5">
    <source>
        <dbReference type="ARBA" id="ARBA00023098"/>
    </source>
</evidence>
<dbReference type="GO" id="GO:0008168">
    <property type="term" value="F:methyltransferase activity"/>
    <property type="evidence" value="ECO:0007669"/>
    <property type="project" value="UniProtKB-KW"/>
</dbReference>
<evidence type="ECO:0000256" key="4">
    <source>
        <dbReference type="ARBA" id="ARBA00022691"/>
    </source>
</evidence>
<sequence length="469" mass="52997">MHRFHSPALNMTPTDVHSISGKPNAAEIAESCMGTRMMNVMLKSLLGLFVKKGTLTLQLPDGQHLTVGEAKGQALSVRLMDRRALRQLIFNPELALGELYTDGRLTVSGGSIYDLLSVLAGNFSHMAPNAIARLRRAVRSMAGLWRPRNTERLARSNVHRHYDIDDRIYSLFLDSDRQYSCAYFETQDQTLEEAQLAKKRHITAKLRLFSGASVLDVGSGWGGLALYLAELEQADVTGLTLSSEQLKISDHRARDRGLGSRVRFRLQDYRALQDTFDRIVSVGMFEHVGKWYYPTFFNAMTRSLKTDGIGLLHFIGRLDGKSPMNPWFVKYIFPGSYLPALSEVLPVIEASGLIVTDVEILRLHYADTLAAWRRRFLARRQQAASVLGDRFCRMWEFYLAAAEIGFRYQGLAVFQIQFAKQIESVPRTRAYIEKEETRLRQLENAPLCRPSNATRTDCPSSRPSGQLSI</sequence>
<keyword evidence="3" id="KW-0808">Transferase</keyword>
<dbReference type="Gene3D" id="3.40.50.150">
    <property type="entry name" value="Vaccinia Virus protein VP39"/>
    <property type="match status" value="1"/>
</dbReference>
<evidence type="ECO:0000313" key="7">
    <source>
        <dbReference type="EMBL" id="AGK56292.1"/>
    </source>
</evidence>
<dbReference type="AlphaFoldDB" id="N0B255"/>
<dbReference type="PANTHER" id="PTHR43667">
    <property type="entry name" value="CYCLOPROPANE-FATTY-ACYL-PHOSPHOLIPID SYNTHASE"/>
    <property type="match status" value="1"/>
</dbReference>
<dbReference type="PANTHER" id="PTHR43667:SF1">
    <property type="entry name" value="CYCLOPROPANE-FATTY-ACYL-PHOSPHOLIPID SYNTHASE"/>
    <property type="match status" value="1"/>
</dbReference>
<feature type="region of interest" description="Disordered" evidence="6">
    <location>
        <begin position="448"/>
        <end position="469"/>
    </location>
</feature>
<evidence type="ECO:0000313" key="8">
    <source>
        <dbReference type="Proteomes" id="UP000005952"/>
    </source>
</evidence>
<dbReference type="GO" id="GO:0008610">
    <property type="term" value="P:lipid biosynthetic process"/>
    <property type="evidence" value="ECO:0007669"/>
    <property type="project" value="InterPro"/>
</dbReference>
<dbReference type="eggNOG" id="COG2230">
    <property type="taxonomic scope" value="Bacteria"/>
</dbReference>
<dbReference type="InterPro" id="IPR029063">
    <property type="entry name" value="SAM-dependent_MTases_sf"/>
</dbReference>
<name>N0B255_9HYPH</name>
<dbReference type="SUPFAM" id="SSF53335">
    <property type="entry name" value="S-adenosyl-L-methionine-dependent methyltransferases"/>
    <property type="match status" value="1"/>
</dbReference>
<dbReference type="GO" id="GO:0032259">
    <property type="term" value="P:methylation"/>
    <property type="evidence" value="ECO:0007669"/>
    <property type="project" value="UniProtKB-KW"/>
</dbReference>
<dbReference type="InterPro" id="IPR003333">
    <property type="entry name" value="CMAS"/>
</dbReference>
<feature type="region of interest" description="Disordered" evidence="6">
    <location>
        <begin position="1"/>
        <end position="20"/>
    </location>
</feature>
<comment type="similarity">
    <text evidence="1">Belongs to the CFA/CMAS family.</text>
</comment>
<dbReference type="Proteomes" id="UP000005952">
    <property type="component" value="Chromosome"/>
</dbReference>
<gene>
    <name evidence="7" type="ORF">HYPDE_23028</name>
</gene>
<organism evidence="7 8">
    <name type="scientific">Hyphomicrobium denitrificans 1NES1</name>
    <dbReference type="NCBI Taxonomy" id="670307"/>
    <lineage>
        <taxon>Bacteria</taxon>
        <taxon>Pseudomonadati</taxon>
        <taxon>Pseudomonadota</taxon>
        <taxon>Alphaproteobacteria</taxon>
        <taxon>Hyphomicrobiales</taxon>
        <taxon>Hyphomicrobiaceae</taxon>
        <taxon>Hyphomicrobium</taxon>
    </lineage>
</organism>
<feature type="compositionally biased region" description="Polar residues" evidence="6">
    <location>
        <begin position="451"/>
        <end position="469"/>
    </location>
</feature>
<evidence type="ECO:0000256" key="2">
    <source>
        <dbReference type="ARBA" id="ARBA00022603"/>
    </source>
</evidence>
<dbReference type="KEGG" id="hdt:HYPDE_23028"/>
<protein>
    <submittedName>
        <fullName evidence="7">Cyclopropane-fatty-acyl-phospholipid synthase</fullName>
    </submittedName>
</protein>
<keyword evidence="2" id="KW-0489">Methyltransferase</keyword>
<reference evidence="7 8" key="1">
    <citation type="journal article" date="2013" name="Genome Announc.">
        <title>Genome sequences for three denitrifying bacterial strains isolated from a uranium- and nitrate-contaminated subsurface environment.</title>
        <authorList>
            <person name="Venkatramanan R."/>
            <person name="Prakash O."/>
            <person name="Woyke T."/>
            <person name="Chain P."/>
            <person name="Goodwin L.A."/>
            <person name="Watson D."/>
            <person name="Brooks S."/>
            <person name="Kostka J.E."/>
            <person name="Green S.J."/>
        </authorList>
    </citation>
    <scope>NUCLEOTIDE SEQUENCE [LARGE SCALE GENOMIC DNA]</scope>
    <source>
        <strain evidence="7 8">1NES1</strain>
    </source>
</reference>
<dbReference type="Pfam" id="PF02353">
    <property type="entry name" value="CMAS"/>
    <property type="match status" value="1"/>
</dbReference>
<dbReference type="EMBL" id="CP005587">
    <property type="protein sequence ID" value="AGK56292.1"/>
    <property type="molecule type" value="Genomic_DNA"/>
</dbReference>
<dbReference type="InterPro" id="IPR050723">
    <property type="entry name" value="CFA/CMAS"/>
</dbReference>
<keyword evidence="8" id="KW-1185">Reference proteome</keyword>